<sequence length="279" mass="31202">MLKFLTPALATLALLIAGLSLKQQSATQVQINPPLTPDLPPLISDDAGLSHEESLRAALHNIERALRQQHQTLQQLQTDLAKLQRQSAPTEAEQEYQQLLDGLPADFEQRLKTDPGYADQKLNEFYNQVLDVNSSDELRLRAVRQLMMVSGTINAPDGVYGNRELARALLQLADNSTDQASRIKALEHLSYVGVSDPGLSNRFFQLLETDNNPYIRSLASDSLAGLLFNQELPVSQRQPIFDKISLLMRQGDDKTQALLKRQFGSPEQLEKMAELHQSH</sequence>
<reference evidence="4" key="1">
    <citation type="journal article" date="2019" name="Int. J. Syst. Evol. Microbiol.">
        <title>The Global Catalogue of Microorganisms (GCM) 10K type strain sequencing project: providing services to taxonomists for standard genome sequencing and annotation.</title>
        <authorList>
            <consortium name="The Broad Institute Genomics Platform"/>
            <consortium name="The Broad Institute Genome Sequencing Center for Infectious Disease"/>
            <person name="Wu L."/>
            <person name="Ma J."/>
        </authorList>
    </citation>
    <scope>NUCLEOTIDE SEQUENCE [LARGE SCALE GENOMIC DNA]</scope>
    <source>
        <strain evidence="4">KCTC 42424</strain>
    </source>
</reference>
<keyword evidence="1" id="KW-0175">Coiled coil</keyword>
<feature type="signal peptide" evidence="2">
    <location>
        <begin position="1"/>
        <end position="25"/>
    </location>
</feature>
<protein>
    <recommendedName>
        <fullName evidence="5">HEAT repeat domain-containing protein</fullName>
    </recommendedName>
</protein>
<evidence type="ECO:0000256" key="2">
    <source>
        <dbReference type="SAM" id="SignalP"/>
    </source>
</evidence>
<evidence type="ECO:0008006" key="5">
    <source>
        <dbReference type="Google" id="ProtNLM"/>
    </source>
</evidence>
<name>A0ABV7VTQ1_9GAMM</name>
<accession>A0ABV7VTQ1</accession>
<feature type="chain" id="PRO_5045101779" description="HEAT repeat domain-containing protein" evidence="2">
    <location>
        <begin position="26"/>
        <end position="279"/>
    </location>
</feature>
<dbReference type="EMBL" id="JBHRYB010000013">
    <property type="protein sequence ID" value="MFC3680909.1"/>
    <property type="molecule type" value="Genomic_DNA"/>
</dbReference>
<keyword evidence="4" id="KW-1185">Reference proteome</keyword>
<organism evidence="3 4">
    <name type="scientific">Bacterioplanoides pacificum</name>
    <dbReference type="NCBI Taxonomy" id="1171596"/>
    <lineage>
        <taxon>Bacteria</taxon>
        <taxon>Pseudomonadati</taxon>
        <taxon>Pseudomonadota</taxon>
        <taxon>Gammaproteobacteria</taxon>
        <taxon>Oceanospirillales</taxon>
        <taxon>Oceanospirillaceae</taxon>
        <taxon>Bacterioplanoides</taxon>
    </lineage>
</organism>
<evidence type="ECO:0000313" key="3">
    <source>
        <dbReference type="EMBL" id="MFC3680909.1"/>
    </source>
</evidence>
<feature type="coiled-coil region" evidence="1">
    <location>
        <begin position="59"/>
        <end position="93"/>
    </location>
</feature>
<proteinExistence type="predicted"/>
<evidence type="ECO:0000313" key="4">
    <source>
        <dbReference type="Proteomes" id="UP001595722"/>
    </source>
</evidence>
<gene>
    <name evidence="3" type="ORF">ACFOMG_12440</name>
</gene>
<keyword evidence="2" id="KW-0732">Signal</keyword>
<dbReference type="InterPro" id="IPR016024">
    <property type="entry name" value="ARM-type_fold"/>
</dbReference>
<dbReference type="RefSeq" id="WP_376867012.1">
    <property type="nucleotide sequence ID" value="NZ_JBHRYB010000013.1"/>
</dbReference>
<comment type="caution">
    <text evidence="3">The sequence shown here is derived from an EMBL/GenBank/DDBJ whole genome shotgun (WGS) entry which is preliminary data.</text>
</comment>
<evidence type="ECO:0000256" key="1">
    <source>
        <dbReference type="SAM" id="Coils"/>
    </source>
</evidence>
<dbReference type="SUPFAM" id="SSF48371">
    <property type="entry name" value="ARM repeat"/>
    <property type="match status" value="1"/>
</dbReference>
<dbReference type="Proteomes" id="UP001595722">
    <property type="component" value="Unassembled WGS sequence"/>
</dbReference>